<dbReference type="InterPro" id="IPR044068">
    <property type="entry name" value="CB"/>
</dbReference>
<dbReference type="Pfam" id="PF00589">
    <property type="entry name" value="Phage_integrase"/>
    <property type="match status" value="1"/>
</dbReference>
<evidence type="ECO:0000313" key="12">
    <source>
        <dbReference type="Proteomes" id="UP000283616"/>
    </source>
</evidence>
<feature type="domain" description="Tyr recombinase" evidence="6">
    <location>
        <begin position="107"/>
        <end position="297"/>
    </location>
</feature>
<proteinExistence type="inferred from homology"/>
<evidence type="ECO:0000259" key="6">
    <source>
        <dbReference type="PROSITE" id="PS51898"/>
    </source>
</evidence>
<dbReference type="SUPFAM" id="SSF56349">
    <property type="entry name" value="DNA breaking-rejoining enzymes"/>
    <property type="match status" value="1"/>
</dbReference>
<dbReference type="RefSeq" id="WP_008763630.1">
    <property type="nucleotide sequence ID" value="NZ_BQNN01000001.1"/>
</dbReference>
<feature type="domain" description="Core-binding (CB)" evidence="7">
    <location>
        <begin position="1"/>
        <end position="85"/>
    </location>
</feature>
<dbReference type="Proteomes" id="UP001156218">
    <property type="component" value="Chromosome"/>
</dbReference>
<evidence type="ECO:0000313" key="8">
    <source>
        <dbReference type="EMBL" id="KAB4451812.1"/>
    </source>
</evidence>
<evidence type="ECO:0000256" key="1">
    <source>
        <dbReference type="ARBA" id="ARBA00008857"/>
    </source>
</evidence>
<evidence type="ECO:0000256" key="5">
    <source>
        <dbReference type="PROSITE-ProRule" id="PRU01248"/>
    </source>
</evidence>
<dbReference type="EMBL" id="QROV01000013">
    <property type="protein sequence ID" value="RHL58463.1"/>
    <property type="molecule type" value="Genomic_DNA"/>
</dbReference>
<dbReference type="GO" id="GO:0003677">
    <property type="term" value="F:DNA binding"/>
    <property type="evidence" value="ECO:0007669"/>
    <property type="project" value="UniProtKB-UniRule"/>
</dbReference>
<sequence>MGNLISFMKDVADGLRESGNYGTAHIYRSSMRAVISFHGSGNLPFRKVNQEFLKNFETYLRGKDCSWNTVSTYMRTLRAVYNRAVDRHLAPYVPHHFRYVYTGTRADRKRALDKEDMERLMAKLPNQLYSGIRDLQRTRAFFLLMFMLRGIPFVDLAYLKKRDIEGNVLTYRRRKTGRMLTVTLLPEAMKLIRQYMNTDPASPYLFSLIASKEGTEEAYREYQLALRYFNSQLVILKGVLGLTADLSSYTARHTWATMAYYSEVHPGIISEAMGHSSITVTETYLKPFKNKKIDEANATVFSPFRKTFLKISC</sequence>
<dbReference type="InterPro" id="IPR011010">
    <property type="entry name" value="DNA_brk_join_enz"/>
</dbReference>
<comment type="similarity">
    <text evidence="1">Belongs to the 'phage' integrase family.</text>
</comment>
<keyword evidence="2" id="KW-0229">DNA integration</keyword>
<dbReference type="Proteomes" id="UP000283616">
    <property type="component" value="Unassembled WGS sequence"/>
</dbReference>
<evidence type="ECO:0000256" key="3">
    <source>
        <dbReference type="ARBA" id="ARBA00023125"/>
    </source>
</evidence>
<dbReference type="PROSITE" id="PS51898">
    <property type="entry name" value="TYR_RECOMBINASE"/>
    <property type="match status" value="1"/>
</dbReference>
<keyword evidence="3 5" id="KW-0238">DNA-binding</keyword>
<evidence type="ECO:0000256" key="2">
    <source>
        <dbReference type="ARBA" id="ARBA00022908"/>
    </source>
</evidence>
<evidence type="ECO:0000313" key="11">
    <source>
        <dbReference type="EMBL" id="UYU91840.1"/>
    </source>
</evidence>
<accession>A0A139JZD8</accession>
<reference evidence="8 13" key="2">
    <citation type="journal article" date="2019" name="Nat. Med.">
        <title>A library of human gut bacterial isolates paired with longitudinal multiomics data enables mechanistic microbiome research.</title>
        <authorList>
            <person name="Poyet M."/>
            <person name="Groussin M."/>
            <person name="Gibbons S.M."/>
            <person name="Avila-Pacheco J."/>
            <person name="Jiang X."/>
            <person name="Kearney S.M."/>
            <person name="Perrotta A.R."/>
            <person name="Berdy B."/>
            <person name="Zhao S."/>
            <person name="Lieberman T.D."/>
            <person name="Swanson P.K."/>
            <person name="Smith M."/>
            <person name="Roesemann S."/>
            <person name="Alexander J.E."/>
            <person name="Rich S.A."/>
            <person name="Livny J."/>
            <person name="Vlamakis H."/>
            <person name="Clish C."/>
            <person name="Bullock K."/>
            <person name="Deik A."/>
            <person name="Scott J."/>
            <person name="Pierce K.A."/>
            <person name="Xavier R.J."/>
            <person name="Alm E.J."/>
        </authorList>
    </citation>
    <scope>NUCLEOTIDE SEQUENCE [LARGE SCALE GENOMIC DNA]</scope>
    <source>
        <strain evidence="8 13">BIOML-A160</strain>
    </source>
</reference>
<dbReference type="InterPro" id="IPR025269">
    <property type="entry name" value="SAM-like_dom"/>
</dbReference>
<dbReference type="Proteomes" id="UP001162960">
    <property type="component" value="Chromosome"/>
</dbReference>
<evidence type="ECO:0000313" key="13">
    <source>
        <dbReference type="Proteomes" id="UP000436825"/>
    </source>
</evidence>
<evidence type="ECO:0000259" key="7">
    <source>
        <dbReference type="PROSITE" id="PS51900"/>
    </source>
</evidence>
<dbReference type="EMBL" id="CP083685">
    <property type="protein sequence ID" value="UYU91840.1"/>
    <property type="molecule type" value="Genomic_DNA"/>
</dbReference>
<reference evidence="10 14" key="3">
    <citation type="submission" date="2021-06" db="EMBL/GenBank/DDBJ databases">
        <title>Interrogation of the integrated mobile genetic elements in gut-associated Bacteroides with a consensus prediction approach.</title>
        <authorList>
            <person name="Campbell D.E."/>
            <person name="Leigh J.R."/>
            <person name="Kim T."/>
            <person name="England W."/>
            <person name="Whitaker R.J."/>
            <person name="Degnan P.H."/>
        </authorList>
    </citation>
    <scope>NUCLEOTIDE SEQUENCE [LARGE SCALE GENOMIC DNA]</scope>
    <source>
        <strain evidence="11">VPI-3443</strain>
        <strain evidence="10 14">WAL8669</strain>
    </source>
</reference>
<evidence type="ECO:0000313" key="10">
    <source>
        <dbReference type="EMBL" id="UYU68114.1"/>
    </source>
</evidence>
<dbReference type="PANTHER" id="PTHR30349:SF64">
    <property type="entry name" value="PROPHAGE INTEGRASE INTD-RELATED"/>
    <property type="match status" value="1"/>
</dbReference>
<dbReference type="EMBL" id="WCRW01000019">
    <property type="protein sequence ID" value="KAB4451812.1"/>
    <property type="molecule type" value="Genomic_DNA"/>
</dbReference>
<dbReference type="Gene3D" id="1.10.443.10">
    <property type="entry name" value="Intergrase catalytic core"/>
    <property type="match status" value="1"/>
</dbReference>
<dbReference type="GO" id="GO:0015074">
    <property type="term" value="P:DNA integration"/>
    <property type="evidence" value="ECO:0007669"/>
    <property type="project" value="UniProtKB-KW"/>
</dbReference>
<evidence type="ECO:0000256" key="4">
    <source>
        <dbReference type="ARBA" id="ARBA00023172"/>
    </source>
</evidence>
<organism evidence="9 12">
    <name type="scientific">Bacteroides thetaiotaomicron</name>
    <dbReference type="NCBI Taxonomy" id="818"/>
    <lineage>
        <taxon>Bacteria</taxon>
        <taxon>Pseudomonadati</taxon>
        <taxon>Bacteroidota</taxon>
        <taxon>Bacteroidia</taxon>
        <taxon>Bacteroidales</taxon>
        <taxon>Bacteroidaceae</taxon>
        <taxon>Bacteroides</taxon>
    </lineage>
</organism>
<dbReference type="Proteomes" id="UP000436825">
    <property type="component" value="Unassembled WGS sequence"/>
</dbReference>
<dbReference type="EMBL" id="CP083680">
    <property type="protein sequence ID" value="UYU68114.1"/>
    <property type="molecule type" value="Genomic_DNA"/>
</dbReference>
<keyword evidence="4" id="KW-0233">DNA recombination</keyword>
<dbReference type="PANTHER" id="PTHR30349">
    <property type="entry name" value="PHAGE INTEGRASE-RELATED"/>
    <property type="match status" value="1"/>
</dbReference>
<evidence type="ECO:0000313" key="9">
    <source>
        <dbReference type="EMBL" id="RHL58463.1"/>
    </source>
</evidence>
<dbReference type="Gene3D" id="1.10.150.130">
    <property type="match status" value="1"/>
</dbReference>
<dbReference type="PROSITE" id="PS51900">
    <property type="entry name" value="CB"/>
    <property type="match status" value="1"/>
</dbReference>
<dbReference type="InterPro" id="IPR050090">
    <property type="entry name" value="Tyrosine_recombinase_XerCD"/>
</dbReference>
<dbReference type="GO" id="GO:0006310">
    <property type="term" value="P:DNA recombination"/>
    <property type="evidence" value="ECO:0007669"/>
    <property type="project" value="UniProtKB-KW"/>
</dbReference>
<dbReference type="InterPro" id="IPR013762">
    <property type="entry name" value="Integrase-like_cat_sf"/>
</dbReference>
<dbReference type="InterPro" id="IPR010998">
    <property type="entry name" value="Integrase_recombinase_N"/>
</dbReference>
<dbReference type="InterPro" id="IPR002104">
    <property type="entry name" value="Integrase_catalytic"/>
</dbReference>
<evidence type="ECO:0000313" key="14">
    <source>
        <dbReference type="Proteomes" id="UP001156218"/>
    </source>
</evidence>
<dbReference type="Pfam" id="PF13102">
    <property type="entry name" value="Phage_int_SAM_5"/>
    <property type="match status" value="1"/>
</dbReference>
<gene>
    <name evidence="9" type="ORF">DW011_12430</name>
    <name evidence="8" type="ORF">GAN75_21765</name>
    <name evidence="10" type="ORF">KQP68_07490</name>
    <name evidence="11" type="ORF">KQP74_04165</name>
</gene>
<reference evidence="9 12" key="1">
    <citation type="submission" date="2018-08" db="EMBL/GenBank/DDBJ databases">
        <title>A genome reference for cultivated species of the human gut microbiota.</title>
        <authorList>
            <person name="Zou Y."/>
            <person name="Xue W."/>
            <person name="Luo G."/>
        </authorList>
    </citation>
    <scope>NUCLEOTIDE SEQUENCE [LARGE SCALE GENOMIC DNA]</scope>
    <source>
        <strain evidence="9 12">AF37-12</strain>
    </source>
</reference>
<protein>
    <submittedName>
        <fullName evidence="9">Site-specific integrase</fullName>
    </submittedName>
</protein>
<dbReference type="AlphaFoldDB" id="A0A139JZD8"/>
<name>A0A139JZD8_BACT4</name>